<sequence length="298" mass="32673">MSSRKLTFIPIIAIITMVLTLTGCTNSKESSTNKISIVTSTNFYGEVAKAVVGNKGTVTSIIKNSATDPHDYEATADTAKKVSSADFIIANGLGYDSWLSQLAKNSDGTLISVGENVMHLKSGANPHIWYNPTMMSKLANQLATDLGKKNPKNKTYFKANAQKYIKSLAPVQNKIDSLKVTGNSNHDVYVSEPVFDYALSALGYKVANKNFENAIEKDADPSPKSIKAMQSGIKNHSIQFFVDNKQVSSNTVTNMTKLAKQNNIPVLKVTETIPNGMTYKEWMLSQYTQLEKLLNQTN</sequence>
<dbReference type="SUPFAM" id="SSF53807">
    <property type="entry name" value="Helical backbone' metal receptor"/>
    <property type="match status" value="1"/>
</dbReference>
<evidence type="ECO:0000313" key="7">
    <source>
        <dbReference type="Proteomes" id="UP000051697"/>
    </source>
</evidence>
<evidence type="ECO:0000256" key="3">
    <source>
        <dbReference type="ARBA" id="ARBA00022723"/>
    </source>
</evidence>
<dbReference type="GO" id="GO:0046872">
    <property type="term" value="F:metal ion binding"/>
    <property type="evidence" value="ECO:0007669"/>
    <property type="project" value="UniProtKB-KW"/>
</dbReference>
<dbReference type="PANTHER" id="PTHR42953">
    <property type="entry name" value="HIGH-AFFINITY ZINC UPTAKE SYSTEM PROTEIN ZNUA-RELATED"/>
    <property type="match status" value="1"/>
</dbReference>
<keyword evidence="7" id="KW-1185">Reference proteome</keyword>
<dbReference type="KEGG" id="lol:LACOL_0225"/>
<comment type="caution">
    <text evidence="6">The sequence shown here is derived from an EMBL/GenBank/DDBJ whole genome shotgun (WGS) entry which is preliminary data.</text>
</comment>
<reference evidence="6 7" key="1">
    <citation type="journal article" date="2015" name="Genome Announc.">
        <title>Expanding the biotechnology potential of lactobacilli through comparative genomics of 213 strains and associated genera.</title>
        <authorList>
            <person name="Sun Z."/>
            <person name="Harris H.M."/>
            <person name="McCann A."/>
            <person name="Guo C."/>
            <person name="Argimon S."/>
            <person name="Zhang W."/>
            <person name="Yang X."/>
            <person name="Jeffery I.B."/>
            <person name="Cooney J.C."/>
            <person name="Kagawa T.F."/>
            <person name="Liu W."/>
            <person name="Song Y."/>
            <person name="Salvetti E."/>
            <person name="Wrobel A."/>
            <person name="Rasinkangas P."/>
            <person name="Parkhill J."/>
            <person name="Rea M.C."/>
            <person name="O'Sullivan O."/>
            <person name="Ritari J."/>
            <person name="Douillard F.P."/>
            <person name="Paul Ross R."/>
            <person name="Yang R."/>
            <person name="Briner A.E."/>
            <person name="Felis G.E."/>
            <person name="de Vos W.M."/>
            <person name="Barrangou R."/>
            <person name="Klaenhammer T.R."/>
            <person name="Caufield P.W."/>
            <person name="Cui Y."/>
            <person name="Zhang H."/>
            <person name="O'Toole P.W."/>
        </authorList>
    </citation>
    <scope>NUCLEOTIDE SEQUENCE [LARGE SCALE GENOMIC DNA]</scope>
    <source>
        <strain evidence="6 7">DSM 15707</strain>
    </source>
</reference>
<dbReference type="PROSITE" id="PS51257">
    <property type="entry name" value="PROKAR_LIPOPROTEIN"/>
    <property type="match status" value="1"/>
</dbReference>
<dbReference type="AlphaFoldDB" id="A0A0R1RLB8"/>
<keyword evidence="2 5" id="KW-0813">Transport</keyword>
<comment type="subcellular location">
    <subcellularLocation>
        <location evidence="1">Cell envelope</location>
    </subcellularLocation>
</comment>
<dbReference type="InterPro" id="IPR006129">
    <property type="entry name" value="AdhesinB"/>
</dbReference>
<dbReference type="Proteomes" id="UP000051697">
    <property type="component" value="Unassembled WGS sequence"/>
</dbReference>
<dbReference type="PRINTS" id="PR00690">
    <property type="entry name" value="ADHESNFAMILY"/>
</dbReference>
<keyword evidence="3" id="KW-0479">Metal-binding</keyword>
<protein>
    <submittedName>
        <fullName evidence="6">Metal ion ABC transporter periplasmic protein</fullName>
    </submittedName>
</protein>
<dbReference type="CDD" id="cd01020">
    <property type="entry name" value="TroA_b"/>
    <property type="match status" value="1"/>
</dbReference>
<dbReference type="EMBL" id="AZFE01000031">
    <property type="protein sequence ID" value="KRL55482.1"/>
    <property type="molecule type" value="Genomic_DNA"/>
</dbReference>
<dbReference type="GO" id="GO:0030313">
    <property type="term" value="C:cell envelope"/>
    <property type="evidence" value="ECO:0007669"/>
    <property type="project" value="UniProtKB-SubCell"/>
</dbReference>
<organism evidence="6 7">
    <name type="scientific">Paucilactobacillus oligofermentans DSM 15707 = LMG 22743</name>
    <dbReference type="NCBI Taxonomy" id="1423778"/>
    <lineage>
        <taxon>Bacteria</taxon>
        <taxon>Bacillati</taxon>
        <taxon>Bacillota</taxon>
        <taxon>Bacilli</taxon>
        <taxon>Lactobacillales</taxon>
        <taxon>Lactobacillaceae</taxon>
        <taxon>Paucilactobacillus</taxon>
    </lineage>
</organism>
<dbReference type="RefSeq" id="WP_057890021.1">
    <property type="nucleotide sequence ID" value="NZ_AZFE01000031.1"/>
</dbReference>
<dbReference type="PANTHER" id="PTHR42953:SF1">
    <property type="entry name" value="METAL-BINDING PROTEIN HI_0362-RELATED"/>
    <property type="match status" value="1"/>
</dbReference>
<evidence type="ECO:0000256" key="2">
    <source>
        <dbReference type="ARBA" id="ARBA00022448"/>
    </source>
</evidence>
<evidence type="ECO:0000313" key="6">
    <source>
        <dbReference type="EMBL" id="KRL55482.1"/>
    </source>
</evidence>
<dbReference type="PATRIC" id="fig|1423778.4.peg.1113"/>
<name>A0A0R1RLB8_9LACO</name>
<gene>
    <name evidence="6" type="ORF">FC70_GL001079</name>
</gene>
<proteinExistence type="inferred from homology"/>
<dbReference type="STRING" id="1423778.FC70_GL001079"/>
<dbReference type="Gene3D" id="3.40.50.1980">
    <property type="entry name" value="Nitrogenase molybdenum iron protein domain"/>
    <property type="match status" value="2"/>
</dbReference>
<dbReference type="InterPro" id="IPR006127">
    <property type="entry name" value="ZnuA-like"/>
</dbReference>
<dbReference type="GO" id="GO:0030001">
    <property type="term" value="P:metal ion transport"/>
    <property type="evidence" value="ECO:0007669"/>
    <property type="project" value="InterPro"/>
</dbReference>
<keyword evidence="4" id="KW-0732">Signal</keyword>
<comment type="similarity">
    <text evidence="5">Belongs to the bacterial solute-binding protein 9 family.</text>
</comment>
<dbReference type="Pfam" id="PF01297">
    <property type="entry name" value="ZnuA"/>
    <property type="match status" value="1"/>
</dbReference>
<dbReference type="GO" id="GO:0007155">
    <property type="term" value="P:cell adhesion"/>
    <property type="evidence" value="ECO:0007669"/>
    <property type="project" value="InterPro"/>
</dbReference>
<dbReference type="InterPro" id="IPR050492">
    <property type="entry name" value="Bact_metal-bind_prot9"/>
</dbReference>
<dbReference type="OrthoDB" id="9810636at2"/>
<dbReference type="PRINTS" id="PR00691">
    <property type="entry name" value="ADHESINB"/>
</dbReference>
<accession>A0A0R1RLB8</accession>
<dbReference type="InterPro" id="IPR006128">
    <property type="entry name" value="Lipoprotein_PsaA-like"/>
</dbReference>
<evidence type="ECO:0000256" key="5">
    <source>
        <dbReference type="RuleBase" id="RU003512"/>
    </source>
</evidence>
<evidence type="ECO:0000256" key="1">
    <source>
        <dbReference type="ARBA" id="ARBA00004196"/>
    </source>
</evidence>
<evidence type="ECO:0000256" key="4">
    <source>
        <dbReference type="ARBA" id="ARBA00022729"/>
    </source>
</evidence>